<dbReference type="Proteomes" id="UP000054698">
    <property type="component" value="Unassembled WGS sequence"/>
</dbReference>
<keyword evidence="13" id="KW-0234">DNA repair</keyword>
<dbReference type="SUPFAM" id="SSF47819">
    <property type="entry name" value="HRDC-like"/>
    <property type="match status" value="1"/>
</dbReference>
<keyword evidence="21" id="KW-1185">Reference proteome</keyword>
<dbReference type="PATRIC" id="fig|453.4.peg.401"/>
<dbReference type="PROSITE" id="PS51194">
    <property type="entry name" value="HELICASE_CTER"/>
    <property type="match status" value="1"/>
</dbReference>
<evidence type="ECO:0000256" key="11">
    <source>
        <dbReference type="ARBA" id="ARBA00023125"/>
    </source>
</evidence>
<dbReference type="InterPro" id="IPR036388">
    <property type="entry name" value="WH-like_DNA-bd_sf"/>
</dbReference>
<dbReference type="GO" id="GO:0030894">
    <property type="term" value="C:replisome"/>
    <property type="evidence" value="ECO:0007669"/>
    <property type="project" value="TreeGrafter"/>
</dbReference>
<dbReference type="GO" id="GO:0016787">
    <property type="term" value="F:hydrolase activity"/>
    <property type="evidence" value="ECO:0007669"/>
    <property type="project" value="UniProtKB-KW"/>
</dbReference>
<dbReference type="SUPFAM" id="SSF52540">
    <property type="entry name" value="P-loop containing nucleoside triphosphate hydrolases"/>
    <property type="match status" value="2"/>
</dbReference>
<evidence type="ECO:0000256" key="3">
    <source>
        <dbReference type="ARBA" id="ARBA00005446"/>
    </source>
</evidence>
<dbReference type="Pfam" id="PF16124">
    <property type="entry name" value="RecQ_Zn_bind"/>
    <property type="match status" value="1"/>
</dbReference>
<evidence type="ECO:0000256" key="13">
    <source>
        <dbReference type="ARBA" id="ARBA00023204"/>
    </source>
</evidence>
<accession>A0A0W0U6S9</accession>
<dbReference type="Gene3D" id="3.40.50.300">
    <property type="entry name" value="P-loop containing nucleotide triphosphate hydrolases"/>
    <property type="match status" value="2"/>
</dbReference>
<comment type="cofactor">
    <cofactor evidence="2">
        <name>Zn(2+)</name>
        <dbReference type="ChEBI" id="CHEBI:29105"/>
    </cofactor>
</comment>
<dbReference type="Gene3D" id="1.10.10.10">
    <property type="entry name" value="Winged helix-like DNA-binding domain superfamily/Winged helix DNA-binding domain"/>
    <property type="match status" value="1"/>
</dbReference>
<keyword evidence="5" id="KW-0547">Nucleotide-binding</keyword>
<dbReference type="Pfam" id="PF00570">
    <property type="entry name" value="HRDC"/>
    <property type="match status" value="1"/>
</dbReference>
<keyword evidence="4" id="KW-0479">Metal-binding</keyword>
<dbReference type="GO" id="GO:0006281">
    <property type="term" value="P:DNA repair"/>
    <property type="evidence" value="ECO:0007669"/>
    <property type="project" value="UniProtKB-KW"/>
</dbReference>
<gene>
    <name evidence="20" type="primary">recQ</name>
    <name evidence="20" type="ORF">Lfee_0370</name>
</gene>
<evidence type="ECO:0000256" key="7">
    <source>
        <dbReference type="ARBA" id="ARBA00022801"/>
    </source>
</evidence>
<dbReference type="InterPro" id="IPR006293">
    <property type="entry name" value="DNA_helicase_ATP-dep_RecQ_bac"/>
</dbReference>
<feature type="domain" description="Helicase C-terminal" evidence="19">
    <location>
        <begin position="244"/>
        <end position="389"/>
    </location>
</feature>
<dbReference type="SMART" id="SM00490">
    <property type="entry name" value="HELICc"/>
    <property type="match status" value="1"/>
</dbReference>
<dbReference type="FunFam" id="3.40.50.300:FF:000156">
    <property type="entry name" value="ATP-dependent DNA helicase recQ"/>
    <property type="match status" value="1"/>
</dbReference>
<dbReference type="GO" id="GO:0003677">
    <property type="term" value="F:DNA binding"/>
    <property type="evidence" value="ECO:0007669"/>
    <property type="project" value="UniProtKB-KW"/>
</dbReference>
<evidence type="ECO:0000256" key="10">
    <source>
        <dbReference type="ARBA" id="ARBA00022840"/>
    </source>
</evidence>
<dbReference type="Pfam" id="PF09382">
    <property type="entry name" value="RQC"/>
    <property type="match status" value="1"/>
</dbReference>
<dbReference type="GO" id="GO:0005737">
    <property type="term" value="C:cytoplasm"/>
    <property type="evidence" value="ECO:0007669"/>
    <property type="project" value="TreeGrafter"/>
</dbReference>
<dbReference type="InterPro" id="IPR002121">
    <property type="entry name" value="HRDC_dom"/>
</dbReference>
<dbReference type="PANTHER" id="PTHR13710:SF105">
    <property type="entry name" value="ATP-DEPENDENT DNA HELICASE Q1"/>
    <property type="match status" value="1"/>
</dbReference>
<dbReference type="InterPro" id="IPR018982">
    <property type="entry name" value="RQC_domain"/>
</dbReference>
<keyword evidence="11" id="KW-0238">DNA-binding</keyword>
<evidence type="ECO:0000256" key="6">
    <source>
        <dbReference type="ARBA" id="ARBA00022763"/>
    </source>
</evidence>
<dbReference type="GO" id="GO:0043138">
    <property type="term" value="F:3'-5' DNA helicase activity"/>
    <property type="evidence" value="ECO:0007669"/>
    <property type="project" value="UniProtKB-EC"/>
</dbReference>
<keyword evidence="7" id="KW-0378">Hydrolase</keyword>
<evidence type="ECO:0000256" key="14">
    <source>
        <dbReference type="ARBA" id="ARBA00023235"/>
    </source>
</evidence>
<dbReference type="CDD" id="cd18794">
    <property type="entry name" value="SF2_C_RecQ"/>
    <property type="match status" value="1"/>
</dbReference>
<dbReference type="PROSITE" id="PS51192">
    <property type="entry name" value="HELICASE_ATP_BIND_1"/>
    <property type="match status" value="1"/>
</dbReference>
<dbReference type="GO" id="GO:0005524">
    <property type="term" value="F:ATP binding"/>
    <property type="evidence" value="ECO:0007669"/>
    <property type="project" value="UniProtKB-KW"/>
</dbReference>
<proteinExistence type="inferred from homology"/>
<keyword evidence="10" id="KW-0067">ATP-binding</keyword>
<protein>
    <recommendedName>
        <fullName evidence="16">DNA helicase RecQ</fullName>
        <ecNumber evidence="16">5.6.2.4</ecNumber>
    </recommendedName>
</protein>
<dbReference type="InterPro" id="IPR011545">
    <property type="entry name" value="DEAD/DEAH_box_helicase_dom"/>
</dbReference>
<evidence type="ECO:0000256" key="2">
    <source>
        <dbReference type="ARBA" id="ARBA00001947"/>
    </source>
</evidence>
<dbReference type="CDD" id="cd17920">
    <property type="entry name" value="DEXHc_RecQ"/>
    <property type="match status" value="1"/>
</dbReference>
<dbReference type="GO" id="GO:0009378">
    <property type="term" value="F:four-way junction helicase activity"/>
    <property type="evidence" value="ECO:0007669"/>
    <property type="project" value="TreeGrafter"/>
</dbReference>
<dbReference type="Pfam" id="PF00270">
    <property type="entry name" value="DEAD"/>
    <property type="match status" value="1"/>
</dbReference>
<dbReference type="GO" id="GO:0043590">
    <property type="term" value="C:bacterial nucleoid"/>
    <property type="evidence" value="ECO:0007669"/>
    <property type="project" value="TreeGrafter"/>
</dbReference>
<evidence type="ECO:0000259" key="18">
    <source>
        <dbReference type="PROSITE" id="PS51192"/>
    </source>
</evidence>
<dbReference type="GO" id="GO:0009432">
    <property type="term" value="P:SOS response"/>
    <property type="evidence" value="ECO:0007669"/>
    <property type="project" value="UniProtKB-UniRule"/>
</dbReference>
<dbReference type="NCBIfam" id="TIGR00614">
    <property type="entry name" value="recQ_fam"/>
    <property type="match status" value="1"/>
</dbReference>
<keyword evidence="12" id="KW-0233">DNA recombination</keyword>
<dbReference type="InterPro" id="IPR004589">
    <property type="entry name" value="DNA_helicase_ATP-dep_RecQ"/>
</dbReference>
<feature type="domain" description="HRDC" evidence="17">
    <location>
        <begin position="549"/>
        <end position="626"/>
    </location>
</feature>
<dbReference type="InterPro" id="IPR032284">
    <property type="entry name" value="RecQ_Zn-bd"/>
</dbReference>
<dbReference type="InterPro" id="IPR027417">
    <property type="entry name" value="P-loop_NTPase"/>
</dbReference>
<dbReference type="AlphaFoldDB" id="A0A0W0U6S9"/>
<dbReference type="InterPro" id="IPR001650">
    <property type="entry name" value="Helicase_C-like"/>
</dbReference>
<evidence type="ECO:0000256" key="1">
    <source>
        <dbReference type="ARBA" id="ARBA00001946"/>
    </source>
</evidence>
<evidence type="ECO:0000256" key="16">
    <source>
        <dbReference type="NCBIfam" id="TIGR01389"/>
    </source>
</evidence>
<evidence type="ECO:0000259" key="19">
    <source>
        <dbReference type="PROSITE" id="PS51194"/>
    </source>
</evidence>
<dbReference type="SMART" id="SM00956">
    <property type="entry name" value="RQC"/>
    <property type="match status" value="1"/>
</dbReference>
<evidence type="ECO:0000256" key="9">
    <source>
        <dbReference type="ARBA" id="ARBA00022833"/>
    </source>
</evidence>
<dbReference type="PANTHER" id="PTHR13710">
    <property type="entry name" value="DNA HELICASE RECQ FAMILY MEMBER"/>
    <property type="match status" value="1"/>
</dbReference>
<dbReference type="STRING" id="453.Lfee_0370"/>
<dbReference type="GO" id="GO:0006310">
    <property type="term" value="P:DNA recombination"/>
    <property type="evidence" value="ECO:0007669"/>
    <property type="project" value="UniProtKB-UniRule"/>
</dbReference>
<evidence type="ECO:0000256" key="5">
    <source>
        <dbReference type="ARBA" id="ARBA00022741"/>
    </source>
</evidence>
<name>A0A0W0U6S9_9GAMM</name>
<dbReference type="GO" id="GO:0046872">
    <property type="term" value="F:metal ion binding"/>
    <property type="evidence" value="ECO:0007669"/>
    <property type="project" value="UniProtKB-KW"/>
</dbReference>
<dbReference type="Pfam" id="PF00271">
    <property type="entry name" value="Helicase_C"/>
    <property type="match status" value="1"/>
</dbReference>
<reference evidence="20 21" key="1">
    <citation type="submission" date="2015-11" db="EMBL/GenBank/DDBJ databases">
        <title>Genomic analysis of 38 Legionella species identifies large and diverse effector repertoires.</title>
        <authorList>
            <person name="Burstein D."/>
            <person name="Amaro F."/>
            <person name="Zusman T."/>
            <person name="Lifshitz Z."/>
            <person name="Cohen O."/>
            <person name="Gilbert J.A."/>
            <person name="Pupko T."/>
            <person name="Shuman H.A."/>
            <person name="Segal G."/>
        </authorList>
    </citation>
    <scope>NUCLEOTIDE SEQUENCE [LARGE SCALE GENOMIC DNA]</scope>
    <source>
        <strain evidence="20 21">WO-44C</strain>
    </source>
</reference>
<comment type="catalytic activity">
    <reaction evidence="15">
        <text>Couples ATP hydrolysis with the unwinding of duplex DNA by translocating in the 3'-5' direction.</text>
        <dbReference type="EC" id="5.6.2.4"/>
    </reaction>
</comment>
<keyword evidence="9" id="KW-0862">Zinc</keyword>
<keyword evidence="8 20" id="KW-0347">Helicase</keyword>
<dbReference type="GO" id="GO:0006260">
    <property type="term" value="P:DNA replication"/>
    <property type="evidence" value="ECO:0007669"/>
    <property type="project" value="InterPro"/>
</dbReference>
<dbReference type="InterPro" id="IPR044876">
    <property type="entry name" value="HRDC_dom_sf"/>
</dbReference>
<evidence type="ECO:0000259" key="17">
    <source>
        <dbReference type="PROSITE" id="PS50967"/>
    </source>
</evidence>
<dbReference type="InterPro" id="IPR014001">
    <property type="entry name" value="Helicase_ATP-bd"/>
</dbReference>
<comment type="cofactor">
    <cofactor evidence="1">
        <name>Mg(2+)</name>
        <dbReference type="ChEBI" id="CHEBI:18420"/>
    </cofactor>
</comment>
<evidence type="ECO:0000256" key="15">
    <source>
        <dbReference type="ARBA" id="ARBA00034617"/>
    </source>
</evidence>
<dbReference type="PROSITE" id="PS50967">
    <property type="entry name" value="HRDC"/>
    <property type="match status" value="1"/>
</dbReference>
<dbReference type="SMART" id="SM00487">
    <property type="entry name" value="DEXDc"/>
    <property type="match status" value="1"/>
</dbReference>
<dbReference type="FunFam" id="3.40.50.300:FF:000296">
    <property type="entry name" value="ATP-dependent DNA helicase RecQ"/>
    <property type="match status" value="1"/>
</dbReference>
<evidence type="ECO:0000256" key="8">
    <source>
        <dbReference type="ARBA" id="ARBA00022806"/>
    </source>
</evidence>
<keyword evidence="14" id="KW-0413">Isomerase</keyword>
<comment type="caution">
    <text evidence="20">The sequence shown here is derived from an EMBL/GenBank/DDBJ whole genome shotgun (WGS) entry which is preliminary data.</text>
</comment>
<organism evidence="20 21">
    <name type="scientific">Legionella feeleii</name>
    <dbReference type="NCBI Taxonomy" id="453"/>
    <lineage>
        <taxon>Bacteria</taxon>
        <taxon>Pseudomonadati</taxon>
        <taxon>Pseudomonadota</taxon>
        <taxon>Gammaproteobacteria</taxon>
        <taxon>Legionellales</taxon>
        <taxon>Legionellaceae</taxon>
        <taxon>Legionella</taxon>
    </lineage>
</organism>
<evidence type="ECO:0000256" key="4">
    <source>
        <dbReference type="ARBA" id="ARBA00022723"/>
    </source>
</evidence>
<dbReference type="InterPro" id="IPR010997">
    <property type="entry name" value="HRDC-like_sf"/>
</dbReference>
<dbReference type="NCBIfam" id="TIGR01389">
    <property type="entry name" value="recQ"/>
    <property type="match status" value="1"/>
</dbReference>
<comment type="similarity">
    <text evidence="3">Belongs to the helicase family. RecQ subfamily.</text>
</comment>
<evidence type="ECO:0000256" key="12">
    <source>
        <dbReference type="ARBA" id="ARBA00023172"/>
    </source>
</evidence>
<sequence length="626" mass="70999">MLLLPIFAVREIKNKKNHMETTTNFDIKQAKAAHVLKNYFGFDAFRHPQEEIINELIAGNDLLVLMPTGGGKSLCYQVPALVREGIGIVVSPLIALMEDQVAALKLQGIRAAYYNSSLTSDEARQVLAQLHNNELDLLYVAPERLVSQAFLERLQECTVALFAIDEAHCISQWGHDFRPEYAALGLLKQHFPEVPVIALTATADQQTRQDIIVKLNYNPKQFIASFDRPNIHYLVLAKNNPLKQLNQFLQTQKQQSGIIYCGTRNGVERLTTKLQEAGYSAKAYHAGLSHSERREVQSLFRHDRVEIVVATLAFGMGIDKSNVRFVVHYDLPKNIESYYQETGRAGRDGLAAQALLLYDPADSARLRGWIATGNNEAQRRVETSKLNHMLAFAEATHCRRQILLRYFAETSDQACGNCDVCDNPPQTVDATEDAQKLLSCIYRLRQSYGLTYTIEVLRGQNSEKIEKSGHHLLSTYGIGKDKSIAYWKQLAWQLIHRDYCYQDLNQFNVLRLSKKAIALLKGQEKVSLALVNVDAKNKTAKTKARNLLTATHHPLFETLRALRRQLADEENKPPFMIFSDTTLHEMVREKPQTMEDLLNISGVGQHKLNHYGMHFLKALRDYVELV</sequence>
<dbReference type="EMBL" id="LNYB01000014">
    <property type="protein sequence ID" value="KTD03624.1"/>
    <property type="molecule type" value="Genomic_DNA"/>
</dbReference>
<evidence type="ECO:0000313" key="20">
    <source>
        <dbReference type="EMBL" id="KTD03624.1"/>
    </source>
</evidence>
<evidence type="ECO:0000313" key="21">
    <source>
        <dbReference type="Proteomes" id="UP000054698"/>
    </source>
</evidence>
<dbReference type="Gene3D" id="1.10.150.80">
    <property type="entry name" value="HRDC domain"/>
    <property type="match status" value="1"/>
</dbReference>
<dbReference type="SMART" id="SM00341">
    <property type="entry name" value="HRDC"/>
    <property type="match status" value="1"/>
</dbReference>
<keyword evidence="6" id="KW-0227">DNA damage</keyword>
<dbReference type="EC" id="5.6.2.4" evidence="16"/>
<feature type="domain" description="Helicase ATP-binding" evidence="18">
    <location>
        <begin position="53"/>
        <end position="221"/>
    </location>
</feature>